<dbReference type="InterPro" id="IPR037066">
    <property type="entry name" value="Plug_dom_sf"/>
</dbReference>
<dbReference type="STRING" id="929556.Solca_2651"/>
<proteinExistence type="predicted"/>
<evidence type="ECO:0000313" key="5">
    <source>
        <dbReference type="EMBL" id="AFD07685.1"/>
    </source>
</evidence>
<evidence type="ECO:0000313" key="6">
    <source>
        <dbReference type="Proteomes" id="UP000007590"/>
    </source>
</evidence>
<dbReference type="PANTHER" id="PTHR40980">
    <property type="entry name" value="PLUG DOMAIN-CONTAINING PROTEIN"/>
    <property type="match status" value="1"/>
</dbReference>
<keyword evidence="3" id="KW-0998">Cell outer membrane</keyword>
<feature type="domain" description="Outer membrane protein beta-barrel" evidence="4">
    <location>
        <begin position="543"/>
        <end position="949"/>
    </location>
</feature>
<comment type="subcellular location">
    <subcellularLocation>
        <location evidence="1">Cell outer membrane</location>
    </subcellularLocation>
</comment>
<dbReference type="EMBL" id="CP003349">
    <property type="protein sequence ID" value="AFD07685.1"/>
    <property type="molecule type" value="Genomic_DNA"/>
</dbReference>
<dbReference type="Proteomes" id="UP000007590">
    <property type="component" value="Chromosome"/>
</dbReference>
<dbReference type="SUPFAM" id="SSF49464">
    <property type="entry name" value="Carboxypeptidase regulatory domain-like"/>
    <property type="match status" value="2"/>
</dbReference>
<protein>
    <recommendedName>
        <fullName evidence="4">Outer membrane protein beta-barrel domain-containing protein</fullName>
    </recommendedName>
</protein>
<evidence type="ECO:0000259" key="4">
    <source>
        <dbReference type="Pfam" id="PF14905"/>
    </source>
</evidence>
<accession>H8KUY5</accession>
<dbReference type="InterPro" id="IPR036942">
    <property type="entry name" value="Beta-barrel_TonB_sf"/>
</dbReference>
<dbReference type="HOGENOM" id="CLU_017617_1_0_10"/>
<dbReference type="Gene3D" id="2.60.40.1120">
    <property type="entry name" value="Carboxypeptidase-like, regulatory domain"/>
    <property type="match status" value="2"/>
</dbReference>
<sequence>MRLFYFPMLPFFVRNFLLSASTTLTENRIKHNLYSAKIHLLLTNSDIRNKNINGINRAKTFTWKKPEHRIPTDKNSMKKIVTLLVLLFLFNSADTFCQAVVRNLKGQVIDEHKAPVRSASITIIDKDKKDVLKATTDSLGHFNLSKSIRGNSTLFISHSGYNNYISEIVDSVDKDFGVIELAPAPNIQPTTKILQGRVIDETKAPLTFATIALLNTENKGVFQAYTDSLGEFKMSYSAAGKYTLKVSCFGYKDFTAAPFDLQNKDFGVIALAPSTHNLKEVVVQGQRDLITIEPNAIVYNVTKSIDAQGVSAFEALRKAPGVYIDNERTIMLNGKAGTMITIDGKQTYLSGAELIDLLKSMPSSSIKSFEMINSPSAKYDASGAAGMINIKTTKTQFKGFNGTLTSGLTYGETLKHVQDISFNYRKNKTNVFGSYNHFLGYRTYVYDSYRIQEDKMFDSHTDDTDKRMTMGSRLGFDYDINKKNTIGVLLNASSIFGGGLTQTKTNIGQGTVKEIDQVLDAENDYYQQKTMRYTANVNYKYEDTIGRVINFDLDYGTFDKGNANRQSNVYTSNIDIVLSENLYHSLNDIDIDLKGLKFDYNTNLFNGKLETGAKYSDIVSDNDARFYRRTPTGDVVDEGRTSTFKYTERVTSIYINYKKSLGKWALQGGLRVENTSSGGVLRYRKSEIENMEKIPRNYTNFFPSFSVSVQANKNSGVSLAYSRRIDRPSYPDLNPFVYLLDDVSYWQGNPDLLPQMTHRATLQYVYKSSSIVGLTYAHTDQYSTRVNDGLPGSSIVIFRPLNLGIQKNIALSLTQNLTVNNWWNLSFNGTVYRVHNIVAFDQFRNFNLKRTTSRMNLQQTFKLPYKFTAELSGSFNSKRLIGANEIARAVSQVDIGLQRKFMKERATFRMVVNDIYKGNQSNSLQSYEGFYLRNYGYYESRQVRLNFTYRFADSAVKGPRSRNSSLENENSRAR</sequence>
<dbReference type="KEGG" id="scn:Solca_2651"/>
<organism evidence="5 6">
    <name type="scientific">Solitalea canadensis (strain ATCC 29591 / DSM 3403 / JCM 21819 / LMG 8368 / NBRC 15130 / NCIMB 12057 / USAM 9D)</name>
    <name type="common">Flexibacter canadensis</name>
    <dbReference type="NCBI Taxonomy" id="929556"/>
    <lineage>
        <taxon>Bacteria</taxon>
        <taxon>Pseudomonadati</taxon>
        <taxon>Bacteroidota</taxon>
        <taxon>Sphingobacteriia</taxon>
        <taxon>Sphingobacteriales</taxon>
        <taxon>Sphingobacteriaceae</taxon>
        <taxon>Solitalea</taxon>
    </lineage>
</organism>
<dbReference type="AlphaFoldDB" id="H8KUY5"/>
<reference evidence="5" key="1">
    <citation type="submission" date="2012-02" db="EMBL/GenBank/DDBJ databases">
        <title>The complete genome of Solitalea canadensis DSM 3403.</title>
        <authorList>
            <consortium name="US DOE Joint Genome Institute (JGI-PGF)"/>
            <person name="Lucas S."/>
            <person name="Copeland A."/>
            <person name="Lapidus A."/>
            <person name="Glavina del Rio T."/>
            <person name="Dalin E."/>
            <person name="Tice H."/>
            <person name="Bruce D."/>
            <person name="Goodwin L."/>
            <person name="Pitluck S."/>
            <person name="Peters L."/>
            <person name="Ovchinnikova G."/>
            <person name="Lu M."/>
            <person name="Kyrpides N."/>
            <person name="Mavromatis K."/>
            <person name="Ivanova N."/>
            <person name="Brettin T."/>
            <person name="Detter J.C."/>
            <person name="Han C."/>
            <person name="Larimer F."/>
            <person name="Land M."/>
            <person name="Hauser L."/>
            <person name="Markowitz V."/>
            <person name="Cheng J.-F."/>
            <person name="Hugenholtz P."/>
            <person name="Woyke T."/>
            <person name="Wu D."/>
            <person name="Spring S."/>
            <person name="Schroeder M."/>
            <person name="Kopitz M."/>
            <person name="Brambilla E."/>
            <person name="Klenk H.-P."/>
            <person name="Eisen J.A."/>
        </authorList>
    </citation>
    <scope>NUCLEOTIDE SEQUENCE</scope>
    <source>
        <strain evidence="5">DSM 3403</strain>
    </source>
</reference>
<gene>
    <name evidence="5" type="ordered locus">Solca_2651</name>
</gene>
<dbReference type="Pfam" id="PF13620">
    <property type="entry name" value="CarboxypepD_reg"/>
    <property type="match status" value="2"/>
</dbReference>
<keyword evidence="2" id="KW-0472">Membrane</keyword>
<evidence type="ECO:0000256" key="2">
    <source>
        <dbReference type="ARBA" id="ARBA00023136"/>
    </source>
</evidence>
<dbReference type="OrthoDB" id="606851at2"/>
<evidence type="ECO:0000256" key="3">
    <source>
        <dbReference type="ARBA" id="ARBA00023237"/>
    </source>
</evidence>
<dbReference type="Gene3D" id="2.40.170.20">
    <property type="entry name" value="TonB-dependent receptor, beta-barrel domain"/>
    <property type="match status" value="1"/>
</dbReference>
<dbReference type="SUPFAM" id="SSF56935">
    <property type="entry name" value="Porins"/>
    <property type="match status" value="1"/>
</dbReference>
<dbReference type="InterPro" id="IPR041700">
    <property type="entry name" value="OMP_b-brl_3"/>
</dbReference>
<name>H8KUY5_SOLCM</name>
<dbReference type="PANTHER" id="PTHR40980:SF4">
    <property type="entry name" value="TONB-DEPENDENT RECEPTOR-LIKE BETA-BARREL DOMAIN-CONTAINING PROTEIN"/>
    <property type="match status" value="1"/>
</dbReference>
<dbReference type="Gene3D" id="2.170.130.10">
    <property type="entry name" value="TonB-dependent receptor, plug domain"/>
    <property type="match status" value="1"/>
</dbReference>
<evidence type="ECO:0000256" key="1">
    <source>
        <dbReference type="ARBA" id="ARBA00004442"/>
    </source>
</evidence>
<keyword evidence="6" id="KW-1185">Reference proteome</keyword>
<dbReference type="eggNOG" id="COG1629">
    <property type="taxonomic scope" value="Bacteria"/>
</dbReference>
<dbReference type="GO" id="GO:0009279">
    <property type="term" value="C:cell outer membrane"/>
    <property type="evidence" value="ECO:0007669"/>
    <property type="project" value="UniProtKB-SubCell"/>
</dbReference>
<dbReference type="Pfam" id="PF14905">
    <property type="entry name" value="OMP_b-brl_3"/>
    <property type="match status" value="1"/>
</dbReference>
<dbReference type="InterPro" id="IPR008969">
    <property type="entry name" value="CarboxyPept-like_regulatory"/>
</dbReference>